<dbReference type="InterPro" id="IPR001164">
    <property type="entry name" value="ArfGAP_dom"/>
</dbReference>
<dbReference type="Pfam" id="PF01412">
    <property type="entry name" value="ArfGap"/>
    <property type="match status" value="1"/>
</dbReference>
<dbReference type="CDD" id="cd08838">
    <property type="entry name" value="ArfGap_AGFG"/>
    <property type="match status" value="1"/>
</dbReference>
<feature type="compositionally biased region" description="Polar residues" evidence="6">
    <location>
        <begin position="158"/>
        <end position="174"/>
    </location>
</feature>
<feature type="region of interest" description="Disordered" evidence="6">
    <location>
        <begin position="131"/>
        <end position="187"/>
    </location>
</feature>
<dbReference type="PANTHER" id="PTHR46134">
    <property type="entry name" value="DRONGO, ISOFORM F"/>
    <property type="match status" value="1"/>
</dbReference>
<dbReference type="SMART" id="SM00105">
    <property type="entry name" value="ArfGap"/>
    <property type="match status" value="1"/>
</dbReference>
<dbReference type="PRINTS" id="PR00405">
    <property type="entry name" value="REVINTRACTNG"/>
</dbReference>
<evidence type="ECO:0000256" key="6">
    <source>
        <dbReference type="SAM" id="MobiDB-lite"/>
    </source>
</evidence>
<dbReference type="GO" id="GO:0008270">
    <property type="term" value="F:zinc ion binding"/>
    <property type="evidence" value="ECO:0007669"/>
    <property type="project" value="UniProtKB-KW"/>
</dbReference>
<name>A0AAV2P4L5_9HYME</name>
<accession>A0AAV2P4L5</accession>
<evidence type="ECO:0000256" key="4">
    <source>
        <dbReference type="ARBA" id="ARBA00022833"/>
    </source>
</evidence>
<keyword evidence="4" id="KW-0862">Zinc</keyword>
<sequence length="420" mass="46186">MASAKRKQDERNLKTLREFVSQPGNKECFDCNQRGPTYVNMTIGSFVCTSCSGMLRGLTPPHRVKSISMATFSQEEIDFIKEHGNEYCRRVWLGLMNMNPPQNLDTKDEQKMKDLMSAKYELKRYYLDPSIANQNTVQQKSSSNSNSSSGSGIPRVPNSGTNSSLPAPVSQRSIDNAEPRNNLNNSNNFSTDFVADFSKVPSDPFCPATTNHFGGQQPIASQPTFFANFDNNPIFNNSNSVETSAMFNQVGSTMNGAHAPPSEDRYAALKDLDSLMKQTQLKEETAGMQSTWNANNTNASNATWSIGVGNHQHVISNPFAGGDLWRPSANVINNNNTQSVDNSLCNPANPFKPTPFSVNNDSQWIGISTSNNGDVLQLSQLMTPLANKVWQPTVPAYHANPFMVGTGVSNMTRNSNNPFL</sequence>
<dbReference type="FunFam" id="1.10.220.150:FF:000005">
    <property type="entry name" value="Arf-GAP domain and FG repeat-containing protein 1"/>
    <property type="match status" value="1"/>
</dbReference>
<feature type="domain" description="Arf-GAP" evidence="7">
    <location>
        <begin position="10"/>
        <end position="134"/>
    </location>
</feature>
<evidence type="ECO:0000256" key="2">
    <source>
        <dbReference type="ARBA" id="ARBA00022737"/>
    </source>
</evidence>
<proteinExistence type="predicted"/>
<dbReference type="PROSITE" id="PS50115">
    <property type="entry name" value="ARFGAP"/>
    <property type="match status" value="1"/>
</dbReference>
<dbReference type="InterPro" id="IPR052248">
    <property type="entry name" value="Arf-GAP_FG-repeat_protein"/>
</dbReference>
<dbReference type="GO" id="GO:0005096">
    <property type="term" value="F:GTPase activator activity"/>
    <property type="evidence" value="ECO:0007669"/>
    <property type="project" value="InterPro"/>
</dbReference>
<feature type="compositionally biased region" description="Low complexity" evidence="6">
    <location>
        <begin position="141"/>
        <end position="152"/>
    </location>
</feature>
<keyword evidence="2" id="KW-0677">Repeat</keyword>
<evidence type="ECO:0000313" key="8">
    <source>
        <dbReference type="EMBL" id="CAL1687834.1"/>
    </source>
</evidence>
<evidence type="ECO:0000256" key="5">
    <source>
        <dbReference type="PROSITE-ProRule" id="PRU00288"/>
    </source>
</evidence>
<gene>
    <name evidence="8" type="ORF">LPLAT_LOCUS13031</name>
</gene>
<evidence type="ECO:0000259" key="7">
    <source>
        <dbReference type="PROSITE" id="PS50115"/>
    </source>
</evidence>
<evidence type="ECO:0000313" key="9">
    <source>
        <dbReference type="Proteomes" id="UP001497644"/>
    </source>
</evidence>
<dbReference type="AlphaFoldDB" id="A0AAV2P4L5"/>
<dbReference type="Gene3D" id="1.10.220.150">
    <property type="entry name" value="Arf GTPase activating protein"/>
    <property type="match status" value="1"/>
</dbReference>
<dbReference type="Proteomes" id="UP001497644">
    <property type="component" value="Chromosome 8"/>
</dbReference>
<reference evidence="8" key="1">
    <citation type="submission" date="2024-04" db="EMBL/GenBank/DDBJ databases">
        <authorList>
            <consortium name="Molecular Ecology Group"/>
        </authorList>
    </citation>
    <scope>NUCLEOTIDE SEQUENCE</scope>
</reference>
<dbReference type="GO" id="GO:0016020">
    <property type="term" value="C:membrane"/>
    <property type="evidence" value="ECO:0007669"/>
    <property type="project" value="TreeGrafter"/>
</dbReference>
<keyword evidence="1" id="KW-0479">Metal-binding</keyword>
<keyword evidence="3 5" id="KW-0863">Zinc-finger</keyword>
<protein>
    <recommendedName>
        <fullName evidence="7">Arf-GAP domain-containing protein</fullName>
    </recommendedName>
</protein>
<dbReference type="InterPro" id="IPR038508">
    <property type="entry name" value="ArfGAP_dom_sf"/>
</dbReference>
<organism evidence="8 9">
    <name type="scientific">Lasius platythorax</name>
    <dbReference type="NCBI Taxonomy" id="488582"/>
    <lineage>
        <taxon>Eukaryota</taxon>
        <taxon>Metazoa</taxon>
        <taxon>Ecdysozoa</taxon>
        <taxon>Arthropoda</taxon>
        <taxon>Hexapoda</taxon>
        <taxon>Insecta</taxon>
        <taxon>Pterygota</taxon>
        <taxon>Neoptera</taxon>
        <taxon>Endopterygota</taxon>
        <taxon>Hymenoptera</taxon>
        <taxon>Apocrita</taxon>
        <taxon>Aculeata</taxon>
        <taxon>Formicoidea</taxon>
        <taxon>Formicidae</taxon>
        <taxon>Formicinae</taxon>
        <taxon>Lasius</taxon>
        <taxon>Lasius</taxon>
    </lineage>
</organism>
<evidence type="ECO:0000256" key="3">
    <source>
        <dbReference type="ARBA" id="ARBA00022771"/>
    </source>
</evidence>
<feature type="compositionally biased region" description="Polar residues" evidence="6">
    <location>
        <begin position="131"/>
        <end position="140"/>
    </location>
</feature>
<dbReference type="EMBL" id="OZ034831">
    <property type="protein sequence ID" value="CAL1687834.1"/>
    <property type="molecule type" value="Genomic_DNA"/>
</dbReference>
<dbReference type="InterPro" id="IPR037278">
    <property type="entry name" value="ARFGAP/RecO"/>
</dbReference>
<dbReference type="GO" id="GO:0005737">
    <property type="term" value="C:cytoplasm"/>
    <property type="evidence" value="ECO:0007669"/>
    <property type="project" value="TreeGrafter"/>
</dbReference>
<evidence type="ECO:0000256" key="1">
    <source>
        <dbReference type="ARBA" id="ARBA00022723"/>
    </source>
</evidence>
<dbReference type="PANTHER" id="PTHR46134:SF3">
    <property type="entry name" value="ARFGAP WITH FG REPEATS 1"/>
    <property type="match status" value="1"/>
</dbReference>
<keyword evidence="9" id="KW-1185">Reference proteome</keyword>
<dbReference type="SUPFAM" id="SSF57863">
    <property type="entry name" value="ArfGap/RecO-like zinc finger"/>
    <property type="match status" value="1"/>
</dbReference>